<feature type="compositionally biased region" description="Pro residues" evidence="1">
    <location>
        <begin position="123"/>
        <end position="146"/>
    </location>
</feature>
<evidence type="ECO:0000256" key="1">
    <source>
        <dbReference type="SAM" id="MobiDB-lite"/>
    </source>
</evidence>
<dbReference type="AlphaFoldDB" id="Q4SAZ6"/>
<organism evidence="2">
    <name type="scientific">Tetraodon nigroviridis</name>
    <name type="common">Spotted green pufferfish</name>
    <name type="synonym">Chelonodon nigroviridis</name>
    <dbReference type="NCBI Taxonomy" id="99883"/>
    <lineage>
        <taxon>Eukaryota</taxon>
        <taxon>Metazoa</taxon>
        <taxon>Chordata</taxon>
        <taxon>Craniata</taxon>
        <taxon>Vertebrata</taxon>
        <taxon>Euteleostomi</taxon>
        <taxon>Actinopterygii</taxon>
        <taxon>Neopterygii</taxon>
        <taxon>Teleostei</taxon>
        <taxon>Neoteleostei</taxon>
        <taxon>Acanthomorphata</taxon>
        <taxon>Eupercaria</taxon>
        <taxon>Tetraodontiformes</taxon>
        <taxon>Tetradontoidea</taxon>
        <taxon>Tetraodontidae</taxon>
        <taxon>Tetraodon</taxon>
    </lineage>
</organism>
<reference evidence="2" key="2">
    <citation type="submission" date="2004-02" db="EMBL/GenBank/DDBJ databases">
        <authorList>
            <consortium name="Genoscope"/>
            <consortium name="Whitehead Institute Centre for Genome Research"/>
        </authorList>
    </citation>
    <scope>NUCLEOTIDE SEQUENCE</scope>
</reference>
<dbReference type="EMBL" id="CAAE01014678">
    <property type="protein sequence ID" value="CAG02186.1"/>
    <property type="molecule type" value="Genomic_DNA"/>
</dbReference>
<sequence>MSKEISDVTTYSQTMSLFDSCAVDPPTLEEEPKCTAGNDVNELYWNICNEIDTKPQNPSQFSHHDMGETLLPSLDLSDFGDISADLKQCWKHLDTVPLENSEVLEAQFPANLPPLPLHSTPHPSNPPQTPNKSVPQPPTSVPPPTSPSSHKSPSPPGSSQTVQICPKLNVIVRSLKKEEPVKEAKTKKKGPRCKKQIDQVPTSTVPSTQNKQMHFVGWLNGQQLYKIQEEDQESDSEDSQVYIKKPPNAFMLFMKEQRPNVSKELWRKGSGVVNSYLAAIVGSISFFFSYKCP</sequence>
<dbReference type="OrthoDB" id="6247875at2759"/>
<evidence type="ECO:0000313" key="3">
    <source>
        <dbReference type="Ensembl" id="ENSTNIP00000014176.1"/>
    </source>
</evidence>
<dbReference type="InterPro" id="IPR036910">
    <property type="entry name" value="HMG_box_dom_sf"/>
</dbReference>
<name>Q4SAZ6_TETNG</name>
<feature type="region of interest" description="Disordered" evidence="1">
    <location>
        <begin position="111"/>
        <end position="165"/>
    </location>
</feature>
<feature type="compositionally biased region" description="Low complexity" evidence="1">
    <location>
        <begin position="147"/>
        <end position="160"/>
    </location>
</feature>
<feature type="compositionally biased region" description="Basic residues" evidence="1">
    <location>
        <begin position="185"/>
        <end position="194"/>
    </location>
</feature>
<protein>
    <submittedName>
        <fullName evidence="2">(spotted green pufferfish) hypothetical protein</fullName>
    </submittedName>
</protein>
<dbReference type="Ensembl" id="ENSTNIT00000014373.1">
    <property type="protein sequence ID" value="ENSTNIP00000014176.1"/>
    <property type="gene ID" value="ENSTNIG00000011238.1"/>
</dbReference>
<evidence type="ECO:0000313" key="4">
    <source>
        <dbReference type="Proteomes" id="UP000007303"/>
    </source>
</evidence>
<keyword evidence="4" id="KW-1185">Reference proteome</keyword>
<dbReference type="HOGENOM" id="CLU_941765_0_0_1"/>
<reference evidence="3" key="3">
    <citation type="submission" date="2025-05" db="UniProtKB">
        <authorList>
            <consortium name="Ensembl"/>
        </authorList>
    </citation>
    <scope>IDENTIFICATION</scope>
</reference>
<dbReference type="SUPFAM" id="SSF47095">
    <property type="entry name" value="HMG-box"/>
    <property type="match status" value="1"/>
</dbReference>
<dbReference type="Proteomes" id="UP000007303">
    <property type="component" value="Unassembled WGS sequence"/>
</dbReference>
<accession>Q4SAZ6</accession>
<proteinExistence type="predicted"/>
<dbReference type="KEGG" id="tng:GSTEN00021193G001"/>
<gene>
    <name evidence="2" type="ORF">GSTENG00021193001</name>
</gene>
<evidence type="ECO:0000313" key="2">
    <source>
        <dbReference type="EMBL" id="CAG02186.1"/>
    </source>
</evidence>
<reference evidence="2 4" key="1">
    <citation type="journal article" date="2004" name="Nature">
        <title>Genome duplication in the teleost fish Tetraodon nigroviridis reveals the early vertebrate proto-karyotype.</title>
        <authorList>
            <person name="Jaillon O."/>
            <person name="Aury J.-M."/>
            <person name="Brunet F."/>
            <person name="Petit J.-L."/>
            <person name="Stange-Thomann N."/>
            <person name="Mauceli E."/>
            <person name="Bouneau L."/>
            <person name="Fischer C."/>
            <person name="Ozouf-Costaz C."/>
            <person name="Bernot A."/>
            <person name="Nicaud S."/>
            <person name="Jaffe D."/>
            <person name="Fisher S."/>
            <person name="Lutfalla G."/>
            <person name="Dossat C."/>
            <person name="Segurens B."/>
            <person name="Dasilva C."/>
            <person name="Salanoubat M."/>
            <person name="Levy M."/>
            <person name="Boudet N."/>
            <person name="Castellano S."/>
            <person name="Anthouard V."/>
            <person name="Jubin C."/>
            <person name="Castelli V."/>
            <person name="Katinka M."/>
            <person name="Vacherie B."/>
            <person name="Biemont C."/>
            <person name="Skalli Z."/>
            <person name="Cattolico L."/>
            <person name="Poulain J."/>
            <person name="De Berardinis V."/>
            <person name="Cruaud C."/>
            <person name="Duprat S."/>
            <person name="Brottier P."/>
            <person name="Coutanceau J.-P."/>
            <person name="Gouzy J."/>
            <person name="Parra G."/>
            <person name="Lardier G."/>
            <person name="Chapple C."/>
            <person name="McKernan K.J."/>
            <person name="McEwan P."/>
            <person name="Bosak S."/>
            <person name="Kellis M."/>
            <person name="Volff J.-N."/>
            <person name="Guigo R."/>
            <person name="Zody M.C."/>
            <person name="Mesirov J."/>
            <person name="Lindblad-Toh K."/>
            <person name="Birren B."/>
            <person name="Nusbaum C."/>
            <person name="Kahn D."/>
            <person name="Robinson-Rechavi M."/>
            <person name="Laudet V."/>
            <person name="Schachter V."/>
            <person name="Quetier F."/>
            <person name="Saurin W."/>
            <person name="Scarpelli C."/>
            <person name="Wincker P."/>
            <person name="Lander E.S."/>
            <person name="Weissenbach J."/>
            <person name="Roest Crollius H."/>
        </authorList>
    </citation>
    <scope>NUCLEOTIDE SEQUENCE [LARGE SCALE GENOMIC DNA]</scope>
</reference>
<feature type="region of interest" description="Disordered" evidence="1">
    <location>
        <begin position="179"/>
        <end position="207"/>
    </location>
</feature>
<dbReference type="Gene3D" id="1.10.30.10">
    <property type="entry name" value="High mobility group box domain"/>
    <property type="match status" value="1"/>
</dbReference>